<dbReference type="GO" id="GO:0020037">
    <property type="term" value="F:heme binding"/>
    <property type="evidence" value="ECO:0007669"/>
    <property type="project" value="InterPro"/>
</dbReference>
<dbReference type="EMBL" id="CP042430">
    <property type="protein sequence ID" value="QEC48217.1"/>
    <property type="molecule type" value="Genomic_DNA"/>
</dbReference>
<dbReference type="PRINTS" id="PR01165">
    <property type="entry name" value="CYCOXIDASEI"/>
</dbReference>
<proteinExistence type="inferred from homology"/>
<accession>A0A5B8U5F2</accession>
<feature type="transmembrane region" description="Helical" evidence="18">
    <location>
        <begin position="83"/>
        <end position="107"/>
    </location>
</feature>
<reference evidence="20 21" key="1">
    <citation type="journal article" date="2018" name="J. Microbiol.">
        <title>Baekduia soli gen. nov., sp. nov., a novel bacterium isolated from the soil of Baekdu Mountain and proposal of a novel family name, Baekduiaceae fam. nov.</title>
        <authorList>
            <person name="An D.S."/>
            <person name="Siddiqi M.Z."/>
            <person name="Kim K.H."/>
            <person name="Yu H.S."/>
            <person name="Im W.T."/>
        </authorList>
    </citation>
    <scope>NUCLEOTIDE SEQUENCE [LARGE SCALE GENOMIC DNA]</scope>
    <source>
        <strain evidence="20 21">BR7-21</strain>
    </source>
</reference>
<feature type="domain" description="Cytochrome oxidase subunit I profile" evidence="19">
    <location>
        <begin position="25"/>
        <end position="538"/>
    </location>
</feature>
<keyword evidence="13 18" id="KW-0186">Copper</keyword>
<keyword evidence="12 18" id="KW-0408">Iron</keyword>
<evidence type="ECO:0000313" key="21">
    <source>
        <dbReference type="Proteomes" id="UP000321805"/>
    </source>
</evidence>
<evidence type="ECO:0000256" key="11">
    <source>
        <dbReference type="ARBA" id="ARBA00022989"/>
    </source>
</evidence>
<evidence type="ECO:0000256" key="2">
    <source>
        <dbReference type="ARBA" id="ARBA00004673"/>
    </source>
</evidence>
<evidence type="ECO:0000256" key="5">
    <source>
        <dbReference type="ARBA" id="ARBA00022617"/>
    </source>
</evidence>
<comment type="subcellular location">
    <subcellularLocation>
        <location evidence="18">Cell membrane</location>
        <topology evidence="18">Multi-pass membrane protein</topology>
    </subcellularLocation>
    <subcellularLocation>
        <location evidence="1">Membrane</location>
        <topology evidence="1">Multi-pass membrane protein</topology>
    </subcellularLocation>
</comment>
<dbReference type="RefSeq" id="WP_146919512.1">
    <property type="nucleotide sequence ID" value="NZ_CP042430.1"/>
</dbReference>
<comment type="pathway">
    <text evidence="2 18">Energy metabolism; oxidative phosphorylation.</text>
</comment>
<keyword evidence="7 17" id="KW-0812">Transmembrane</keyword>
<dbReference type="GO" id="GO:0006119">
    <property type="term" value="P:oxidative phosphorylation"/>
    <property type="evidence" value="ECO:0007669"/>
    <property type="project" value="UniProtKB-UniPathway"/>
</dbReference>
<dbReference type="PANTHER" id="PTHR10422:SF18">
    <property type="entry name" value="CYTOCHROME C OXIDASE SUBUNIT 1"/>
    <property type="match status" value="1"/>
</dbReference>
<feature type="transmembrane region" description="Helical" evidence="18">
    <location>
        <begin position="397"/>
        <end position="421"/>
    </location>
</feature>
<evidence type="ECO:0000256" key="1">
    <source>
        <dbReference type="ARBA" id="ARBA00004141"/>
    </source>
</evidence>
<dbReference type="KEGG" id="bsol:FSW04_12005"/>
<evidence type="ECO:0000256" key="18">
    <source>
        <dbReference type="RuleBase" id="RU363061"/>
    </source>
</evidence>
<sequence length="636" mass="69901">MSAIASATPAGQARVQRLERIWAERPGLVGWLTTTDHKRIGLLYLFASLVFFAAGGVEALLVRTQLAAPNQHVLGPAAYDETFTMHGITMIFLFVIPITTGAFGNYLLPLMIGARDMAFPRLNALSFWLFAGSGLFLYMSMIVGQAPSAGWFNYVPLASRAYSPDKGIDFYSYGLIFNAIASTAASVNFIVTIFKLRAPGMSLNRMPLFCYAFLAVSFSLLFALPFLSVALILLELDRQLGFHFYDAAAGGDPLLWQHLFWLFGHPEVYIIILPAFGFATSIIPTFVRRRMVAFPLVALAELLVGFLGFGVWAHHMFAVGLSTSTTTYFAAASLIIVIPSAIQIFAWITTILTGLPRFTTPLLFIIGFILFFLLGGLTGIMFAAIPFDQQLTDTYFVVAHFHFVIFGAAVFPILGGLFYWFPKVTGRLYHERTGQISFWITFVGTLLTFFPMHILGLLGMPRRDYTYPSGLGWGGFNLLETIGAYVLTAGLLLIVGNLLYSLRRGAPAGNDPWSGATLEWSTTSPPPAYNFPVIPVVSSAYAMWDEDDRRADAARLNRGELVLERGHETVASTVQDGDWDEVLTMPSESPWPITLAIAVTAMFAMLLLEHFVTAGVFGGVALLALLGWHTTEPQES</sequence>
<keyword evidence="21" id="KW-1185">Reference proteome</keyword>
<feature type="transmembrane region" description="Helical" evidence="18">
    <location>
        <begin position="208"/>
        <end position="234"/>
    </location>
</feature>
<protein>
    <recommendedName>
        <fullName evidence="18">Cytochrome c oxidase subunit 1</fullName>
        <ecNumber evidence="18">7.1.1.9</ecNumber>
    </recommendedName>
</protein>
<dbReference type="EC" id="7.1.1.9" evidence="18"/>
<dbReference type="InterPro" id="IPR023616">
    <property type="entry name" value="Cyt_c_oxase-like_su1_dom"/>
</dbReference>
<evidence type="ECO:0000256" key="6">
    <source>
        <dbReference type="ARBA" id="ARBA00022660"/>
    </source>
</evidence>
<evidence type="ECO:0000256" key="17">
    <source>
        <dbReference type="RuleBase" id="RU000370"/>
    </source>
</evidence>
<evidence type="ECO:0000256" key="9">
    <source>
        <dbReference type="ARBA" id="ARBA00022967"/>
    </source>
</evidence>
<feature type="transmembrane region" description="Helical" evidence="18">
    <location>
        <begin position="362"/>
        <end position="385"/>
    </location>
</feature>
<gene>
    <name evidence="20" type="primary">ctaD</name>
    <name evidence="20" type="ORF">FSW04_12005</name>
</gene>
<keyword evidence="14 18" id="KW-0472">Membrane</keyword>
<feature type="transmembrane region" description="Helical" evidence="18">
    <location>
        <begin position="42"/>
        <end position="63"/>
    </location>
</feature>
<comment type="catalytic activity">
    <reaction evidence="16 18">
        <text>4 Fe(II)-[cytochrome c] + O2 + 8 H(+)(in) = 4 Fe(III)-[cytochrome c] + 2 H2O + 4 H(+)(out)</text>
        <dbReference type="Rhea" id="RHEA:11436"/>
        <dbReference type="Rhea" id="RHEA-COMP:10350"/>
        <dbReference type="Rhea" id="RHEA-COMP:14399"/>
        <dbReference type="ChEBI" id="CHEBI:15377"/>
        <dbReference type="ChEBI" id="CHEBI:15378"/>
        <dbReference type="ChEBI" id="CHEBI:15379"/>
        <dbReference type="ChEBI" id="CHEBI:29033"/>
        <dbReference type="ChEBI" id="CHEBI:29034"/>
        <dbReference type="EC" id="7.1.1.9"/>
    </reaction>
</comment>
<dbReference type="InterPro" id="IPR000883">
    <property type="entry name" value="Cyt_C_Oxase_1"/>
</dbReference>
<comment type="similarity">
    <text evidence="3 17">Belongs to the heme-copper respiratory oxidase family.</text>
</comment>
<evidence type="ECO:0000256" key="8">
    <source>
        <dbReference type="ARBA" id="ARBA00022723"/>
    </source>
</evidence>
<dbReference type="UniPathway" id="UPA00705"/>
<dbReference type="GO" id="GO:0015990">
    <property type="term" value="P:electron transport coupled proton transport"/>
    <property type="evidence" value="ECO:0007669"/>
    <property type="project" value="InterPro"/>
</dbReference>
<keyword evidence="11 18" id="KW-1133">Transmembrane helix</keyword>
<dbReference type="PROSITE" id="PS00077">
    <property type="entry name" value="COX1_CUB"/>
    <property type="match status" value="1"/>
</dbReference>
<evidence type="ECO:0000256" key="4">
    <source>
        <dbReference type="ARBA" id="ARBA00022448"/>
    </source>
</evidence>
<evidence type="ECO:0000256" key="10">
    <source>
        <dbReference type="ARBA" id="ARBA00022982"/>
    </source>
</evidence>
<keyword evidence="9" id="KW-1278">Translocase</keyword>
<dbReference type="OrthoDB" id="9803294at2"/>
<keyword evidence="20" id="KW-0560">Oxidoreductase</keyword>
<dbReference type="InterPro" id="IPR036927">
    <property type="entry name" value="Cyt_c_oxase-like_su1_sf"/>
</dbReference>
<dbReference type="InterPro" id="IPR014241">
    <property type="entry name" value="Cyt_c_oxidase_su1_bac"/>
</dbReference>
<dbReference type="Gene3D" id="1.20.210.10">
    <property type="entry name" value="Cytochrome c oxidase-like, subunit I domain"/>
    <property type="match status" value="1"/>
</dbReference>
<keyword evidence="8 18" id="KW-0479">Metal-binding</keyword>
<name>A0A5B8U5F2_9ACTN</name>
<evidence type="ECO:0000256" key="3">
    <source>
        <dbReference type="ARBA" id="ARBA00009578"/>
    </source>
</evidence>
<evidence type="ECO:0000256" key="15">
    <source>
        <dbReference type="ARBA" id="ARBA00025218"/>
    </source>
</evidence>
<feature type="transmembrane region" description="Helical" evidence="18">
    <location>
        <begin position="478"/>
        <end position="500"/>
    </location>
</feature>
<dbReference type="SUPFAM" id="SSF81442">
    <property type="entry name" value="Cytochrome c oxidase subunit I-like"/>
    <property type="match status" value="1"/>
</dbReference>
<feature type="transmembrane region" description="Helical" evidence="18">
    <location>
        <begin position="127"/>
        <end position="150"/>
    </location>
</feature>
<evidence type="ECO:0000256" key="13">
    <source>
        <dbReference type="ARBA" id="ARBA00023008"/>
    </source>
</evidence>
<dbReference type="PANTHER" id="PTHR10422">
    <property type="entry name" value="CYTOCHROME C OXIDASE SUBUNIT 1"/>
    <property type="match status" value="1"/>
</dbReference>
<keyword evidence="5 17" id="KW-0349">Heme</keyword>
<dbReference type="PROSITE" id="PS50855">
    <property type="entry name" value="COX1"/>
    <property type="match status" value="1"/>
</dbReference>
<dbReference type="InterPro" id="IPR023615">
    <property type="entry name" value="Cyt_c_Oxase_su1_BS"/>
</dbReference>
<evidence type="ECO:0000313" key="20">
    <source>
        <dbReference type="EMBL" id="QEC48217.1"/>
    </source>
</evidence>
<keyword evidence="6 17" id="KW-0679">Respiratory chain</keyword>
<keyword evidence="10 17" id="KW-0249">Electron transport</keyword>
<dbReference type="GO" id="GO:0004129">
    <property type="term" value="F:cytochrome-c oxidase activity"/>
    <property type="evidence" value="ECO:0007669"/>
    <property type="project" value="UniProtKB-EC"/>
</dbReference>
<feature type="transmembrane region" description="Helical" evidence="18">
    <location>
        <begin position="327"/>
        <end position="350"/>
    </location>
</feature>
<evidence type="ECO:0000256" key="12">
    <source>
        <dbReference type="ARBA" id="ARBA00023004"/>
    </source>
</evidence>
<feature type="transmembrane region" description="Helical" evidence="18">
    <location>
        <begin position="436"/>
        <end position="458"/>
    </location>
</feature>
<feature type="transmembrane region" description="Helical" evidence="18">
    <location>
        <begin position="595"/>
        <end position="628"/>
    </location>
</feature>
<dbReference type="GO" id="GO:0046872">
    <property type="term" value="F:metal ion binding"/>
    <property type="evidence" value="ECO:0007669"/>
    <property type="project" value="UniProtKB-KW"/>
</dbReference>
<organism evidence="20 21">
    <name type="scientific">Baekduia soli</name>
    <dbReference type="NCBI Taxonomy" id="496014"/>
    <lineage>
        <taxon>Bacteria</taxon>
        <taxon>Bacillati</taxon>
        <taxon>Actinomycetota</taxon>
        <taxon>Thermoleophilia</taxon>
        <taxon>Solirubrobacterales</taxon>
        <taxon>Baekduiaceae</taxon>
        <taxon>Baekduia</taxon>
    </lineage>
</organism>
<dbReference type="GO" id="GO:0022904">
    <property type="term" value="P:respiratory electron transport chain"/>
    <property type="evidence" value="ECO:0007669"/>
    <property type="project" value="TreeGrafter"/>
</dbReference>
<keyword evidence="18" id="KW-1003">Cell membrane</keyword>
<dbReference type="NCBIfam" id="TIGR02891">
    <property type="entry name" value="CtaD_CoxA"/>
    <property type="match status" value="1"/>
</dbReference>
<dbReference type="AlphaFoldDB" id="A0A5B8U5F2"/>
<feature type="transmembrane region" description="Helical" evidence="18">
    <location>
        <begin position="268"/>
        <end position="287"/>
    </location>
</feature>
<evidence type="ECO:0000259" key="19">
    <source>
        <dbReference type="PROSITE" id="PS50855"/>
    </source>
</evidence>
<feature type="transmembrane region" description="Helical" evidence="18">
    <location>
        <begin position="170"/>
        <end position="196"/>
    </location>
</feature>
<comment type="function">
    <text evidence="15 18">Cytochrome c oxidase is the component of the respiratory chain that catalyzes the reduction of oxygen to water. Subunits 1-3 form the functional core of the enzyme complex. CO I is the catalytic subunit of the enzyme. Electrons originating in cytochrome c are transferred via the copper A center of subunit 2 and heme A of subunit 1 to the bimetallic center formed by heme A3 and copper B.</text>
</comment>
<dbReference type="Pfam" id="PF00115">
    <property type="entry name" value="COX1"/>
    <property type="match status" value="1"/>
</dbReference>
<dbReference type="Proteomes" id="UP000321805">
    <property type="component" value="Chromosome"/>
</dbReference>
<keyword evidence="4 17" id="KW-0813">Transport</keyword>
<feature type="transmembrane region" description="Helical" evidence="18">
    <location>
        <begin position="294"/>
        <end position="315"/>
    </location>
</feature>
<evidence type="ECO:0000256" key="7">
    <source>
        <dbReference type="ARBA" id="ARBA00022692"/>
    </source>
</evidence>
<dbReference type="GO" id="GO:0016491">
    <property type="term" value="F:oxidoreductase activity"/>
    <property type="evidence" value="ECO:0007669"/>
    <property type="project" value="UniProtKB-KW"/>
</dbReference>
<evidence type="ECO:0000256" key="16">
    <source>
        <dbReference type="ARBA" id="ARBA00047816"/>
    </source>
</evidence>
<evidence type="ECO:0000256" key="14">
    <source>
        <dbReference type="ARBA" id="ARBA00023136"/>
    </source>
</evidence>
<dbReference type="GO" id="GO:0005886">
    <property type="term" value="C:plasma membrane"/>
    <property type="evidence" value="ECO:0007669"/>
    <property type="project" value="UniProtKB-SubCell"/>
</dbReference>